<feature type="transmembrane region" description="Helical" evidence="1">
    <location>
        <begin position="190"/>
        <end position="208"/>
    </location>
</feature>
<dbReference type="RefSeq" id="WP_126794369.1">
    <property type="nucleotide sequence ID" value="NZ_CP060720.1"/>
</dbReference>
<proteinExistence type="predicted"/>
<evidence type="ECO:0008006" key="4">
    <source>
        <dbReference type="Google" id="ProtNLM"/>
    </source>
</evidence>
<comment type="caution">
    <text evidence="2">The sequence shown here is derived from an EMBL/GenBank/DDBJ whole genome shotgun (WGS) entry which is preliminary data.</text>
</comment>
<feature type="transmembrane region" description="Helical" evidence="1">
    <location>
        <begin position="120"/>
        <end position="143"/>
    </location>
</feature>
<dbReference type="OrthoDB" id="1655249at2"/>
<feature type="transmembrane region" description="Helical" evidence="1">
    <location>
        <begin position="248"/>
        <end position="266"/>
    </location>
</feature>
<dbReference type="EMBL" id="NGKB01000008">
    <property type="protein sequence ID" value="RSU13621.1"/>
    <property type="molecule type" value="Genomic_DNA"/>
</dbReference>
<dbReference type="AlphaFoldDB" id="A0A430B053"/>
<sequence>MTVVEKLIERNNELRNLLTVENKEYYEQILIYIRTKSFFHDDLDIEKVLLEILQDILEAQKNSEKAVDYFGDNPQKMLDNILSQLPKISFKKRIGLIGIVFAISSGFSLFSTLTSTQPSINFLSLFFNGMISFIFVELIFHLINQQTFKPYKNKKREYFFAFCISFIFIGLTFLSNHFGGIWLSLSVPPYTGLTITWLAILILTIWVISKRKKDYYHIIFSLAILNLIPTLLKIPYFNSLVDSTIHKIIFIVFVLLLIYGSQFYYLKKEQKK</sequence>
<evidence type="ECO:0000256" key="1">
    <source>
        <dbReference type="SAM" id="Phobius"/>
    </source>
</evidence>
<dbReference type="SUPFAM" id="SSF158560">
    <property type="entry name" value="BH3980-like"/>
    <property type="match status" value="1"/>
</dbReference>
<gene>
    <name evidence="2" type="ORF">CBF28_09025</name>
</gene>
<organism evidence="2 3">
    <name type="scientific">Vagococcus carniphilus</name>
    <dbReference type="NCBI Taxonomy" id="218144"/>
    <lineage>
        <taxon>Bacteria</taxon>
        <taxon>Bacillati</taxon>
        <taxon>Bacillota</taxon>
        <taxon>Bacilli</taxon>
        <taxon>Lactobacillales</taxon>
        <taxon>Enterococcaceae</taxon>
        <taxon>Vagococcus</taxon>
    </lineage>
</organism>
<feature type="transmembrane region" description="Helical" evidence="1">
    <location>
        <begin position="94"/>
        <end position="114"/>
    </location>
</feature>
<keyword evidence="3" id="KW-1185">Reference proteome</keyword>
<keyword evidence="1" id="KW-1133">Transmembrane helix</keyword>
<accession>A0A430B053</accession>
<protein>
    <recommendedName>
        <fullName evidence="4">DUF1129 domain-containing protein</fullName>
    </recommendedName>
</protein>
<keyword evidence="1" id="KW-0472">Membrane</keyword>
<reference evidence="2 3" key="1">
    <citation type="submission" date="2017-05" db="EMBL/GenBank/DDBJ databases">
        <title>Vagococcus spp. assemblies.</title>
        <authorList>
            <person name="Gulvik C.A."/>
        </authorList>
    </citation>
    <scope>NUCLEOTIDE SEQUENCE [LARGE SCALE GENOMIC DNA]</scope>
    <source>
        <strain evidence="2 3">SS1714</strain>
    </source>
</reference>
<name>A0A430B053_9ENTE</name>
<feature type="transmembrane region" description="Helical" evidence="1">
    <location>
        <begin position="215"/>
        <end position="236"/>
    </location>
</feature>
<evidence type="ECO:0000313" key="3">
    <source>
        <dbReference type="Proteomes" id="UP000288028"/>
    </source>
</evidence>
<feature type="transmembrane region" description="Helical" evidence="1">
    <location>
        <begin position="158"/>
        <end position="178"/>
    </location>
</feature>
<evidence type="ECO:0000313" key="2">
    <source>
        <dbReference type="EMBL" id="RSU13621.1"/>
    </source>
</evidence>
<dbReference type="GeneID" id="95581952"/>
<dbReference type="Proteomes" id="UP000288028">
    <property type="component" value="Unassembled WGS sequence"/>
</dbReference>
<keyword evidence="1" id="KW-0812">Transmembrane</keyword>